<proteinExistence type="predicted"/>
<evidence type="ECO:0000313" key="3">
    <source>
        <dbReference type="Proteomes" id="UP000676565"/>
    </source>
</evidence>
<organism evidence="2 3">
    <name type="scientific">Gemmata palustris</name>
    <dbReference type="NCBI Taxonomy" id="2822762"/>
    <lineage>
        <taxon>Bacteria</taxon>
        <taxon>Pseudomonadati</taxon>
        <taxon>Planctomycetota</taxon>
        <taxon>Planctomycetia</taxon>
        <taxon>Gemmatales</taxon>
        <taxon>Gemmataceae</taxon>
        <taxon>Gemmata</taxon>
    </lineage>
</organism>
<name>A0ABS5BV31_9BACT</name>
<dbReference type="Proteomes" id="UP000676565">
    <property type="component" value="Unassembled WGS sequence"/>
</dbReference>
<dbReference type="EMBL" id="JAGKQQ010000001">
    <property type="protein sequence ID" value="MBP3956758.1"/>
    <property type="molecule type" value="Genomic_DNA"/>
</dbReference>
<evidence type="ECO:0008006" key="4">
    <source>
        <dbReference type="Google" id="ProtNLM"/>
    </source>
</evidence>
<comment type="caution">
    <text evidence="2">The sequence shown here is derived from an EMBL/GenBank/DDBJ whole genome shotgun (WGS) entry which is preliminary data.</text>
</comment>
<protein>
    <recommendedName>
        <fullName evidence="4">Energy transducer TonB</fullName>
    </recommendedName>
</protein>
<feature type="region of interest" description="Disordered" evidence="1">
    <location>
        <begin position="104"/>
        <end position="135"/>
    </location>
</feature>
<keyword evidence="3" id="KW-1185">Reference proteome</keyword>
<reference evidence="2 3" key="1">
    <citation type="submission" date="2021-04" db="EMBL/GenBank/DDBJ databases">
        <authorList>
            <person name="Ivanova A."/>
        </authorList>
    </citation>
    <scope>NUCLEOTIDE SEQUENCE [LARGE SCALE GENOMIC DNA]</scope>
    <source>
        <strain evidence="2 3">G18</strain>
    </source>
</reference>
<evidence type="ECO:0000256" key="1">
    <source>
        <dbReference type="SAM" id="MobiDB-lite"/>
    </source>
</evidence>
<gene>
    <name evidence="2" type="ORF">J8F10_15910</name>
</gene>
<dbReference type="RefSeq" id="WP_210655178.1">
    <property type="nucleotide sequence ID" value="NZ_JAGKQQ010000001.1"/>
</dbReference>
<evidence type="ECO:0000313" key="2">
    <source>
        <dbReference type="EMBL" id="MBP3956758.1"/>
    </source>
</evidence>
<accession>A0ABS5BV31</accession>
<sequence length="135" mass="14139">MTPDPIAKLAQFTPAPSIDAAELLFAVGRASARTHWGWKVAVAGLVVSNVALGATLLFAPRSAPLAAPVPVPAISHPEQAPAPPASAPAPVDEPWSYRMLRATDLERSPQTEPVANLVPAREPLTARSGRRGDID</sequence>